<dbReference type="NCBIfam" id="TIGR04474">
    <property type="entry name" value="tcm_partner"/>
    <property type="match status" value="1"/>
</dbReference>
<name>A0A5D4RQS0_9BACI</name>
<evidence type="ECO:0000313" key="1">
    <source>
        <dbReference type="EMBL" id="TYS53099.1"/>
    </source>
</evidence>
<dbReference type="AlphaFoldDB" id="A0A5D4RQS0"/>
<protein>
    <submittedName>
        <fullName evidence="1">Three-Cys-motif partner protein TcmP</fullName>
    </submittedName>
</protein>
<comment type="caution">
    <text evidence="1">The sequence shown here is derived from an EMBL/GenBank/DDBJ whole genome shotgun (WGS) entry which is preliminary data.</text>
</comment>
<evidence type="ECO:0000313" key="2">
    <source>
        <dbReference type="Proteomes" id="UP000322997"/>
    </source>
</evidence>
<proteinExistence type="predicted"/>
<organism evidence="1 2">
    <name type="scientific">Rossellomorea marisflavi</name>
    <dbReference type="NCBI Taxonomy" id="189381"/>
    <lineage>
        <taxon>Bacteria</taxon>
        <taxon>Bacillati</taxon>
        <taxon>Bacillota</taxon>
        <taxon>Bacilli</taxon>
        <taxon>Bacillales</taxon>
        <taxon>Bacillaceae</taxon>
        <taxon>Rossellomorea</taxon>
    </lineage>
</organism>
<dbReference type="RefSeq" id="WP_148985614.1">
    <property type="nucleotide sequence ID" value="NZ_JBNILK010000004.1"/>
</dbReference>
<reference evidence="1 2" key="1">
    <citation type="submission" date="2019-08" db="EMBL/GenBank/DDBJ databases">
        <title>Bacillus genomes from the desert of Cuatro Cienegas, Coahuila.</title>
        <authorList>
            <person name="Olmedo-Alvarez G."/>
        </authorList>
    </citation>
    <scope>NUCLEOTIDE SEQUENCE [LARGE SCALE GENOMIC DNA]</scope>
    <source>
        <strain evidence="1 2">CH108_3D</strain>
    </source>
</reference>
<sequence>MSFFNGVMDHSKVKLSILNAYTIPWMRKIVLNRYGPKRCLVIDGFSGKGKYEDGSDGSPLILIKNALDFYNQSEDSGWDPPNIYIFLNELDQENHGELIQNITDLGFRSEDNMLFAHEDYETIIVKLENKSFEDFMVDLLKEIGEGESLIPSFCFVDPFGFSSTPFSLFVDYLQNENSELLLNFIYEETNRFITHPNETIRNQIKGHMGLVTIDELISKVSGKTPVERKKAIIETYTNNLMQQCEAEFVRNFEIKKSGRTKLILFHVTKNKHGLALMKNCMWKHDETGTYTFDDRSNLQQLDFEEILNSEKEHHIELLARQIFGEFQGRRRISIESIEDFVITETIYPLTNFCKPALKELERDGRINNFRGRRRVNSYPAGTIMDFIF</sequence>
<dbReference type="Proteomes" id="UP000322997">
    <property type="component" value="Unassembled WGS sequence"/>
</dbReference>
<dbReference type="EMBL" id="VTEQ01000004">
    <property type="protein sequence ID" value="TYS53099.1"/>
    <property type="molecule type" value="Genomic_DNA"/>
</dbReference>
<accession>A0A5D4RQS0</accession>
<gene>
    <name evidence="1" type="primary">tcmP</name>
    <name evidence="1" type="ORF">FZC83_15525</name>
</gene>
<dbReference type="InterPro" id="IPR031009">
    <property type="entry name" value="Tcm_partner"/>
</dbReference>